<gene>
    <name evidence="1" type="ORF">GCM10009579_72840</name>
</gene>
<sequence length="55" mass="5809">MVKESSEFAERLEVGSGIGGRDLDLLGGGVLLCRLRTVYCGVAVAPSAVRRKTKS</sequence>
<proteinExistence type="predicted"/>
<accession>A0ABP4I023</accession>
<reference evidence="2" key="1">
    <citation type="journal article" date="2019" name="Int. J. Syst. Evol. Microbiol.">
        <title>The Global Catalogue of Microorganisms (GCM) 10K type strain sequencing project: providing services to taxonomists for standard genome sequencing and annotation.</title>
        <authorList>
            <consortium name="The Broad Institute Genomics Platform"/>
            <consortium name="The Broad Institute Genome Sequencing Center for Infectious Disease"/>
            <person name="Wu L."/>
            <person name="Ma J."/>
        </authorList>
    </citation>
    <scope>NUCLEOTIDE SEQUENCE [LARGE SCALE GENOMIC DNA]</scope>
    <source>
        <strain evidence="2">JCM 11448</strain>
    </source>
</reference>
<dbReference type="Proteomes" id="UP001500282">
    <property type="component" value="Unassembled WGS sequence"/>
</dbReference>
<evidence type="ECO:0000313" key="2">
    <source>
        <dbReference type="Proteomes" id="UP001500282"/>
    </source>
</evidence>
<organism evidence="1 2">
    <name type="scientific">Streptomyces javensis</name>
    <dbReference type="NCBI Taxonomy" id="114698"/>
    <lineage>
        <taxon>Bacteria</taxon>
        <taxon>Bacillati</taxon>
        <taxon>Actinomycetota</taxon>
        <taxon>Actinomycetes</taxon>
        <taxon>Kitasatosporales</taxon>
        <taxon>Streptomycetaceae</taxon>
        <taxon>Streptomyces</taxon>
        <taxon>Streptomyces violaceusniger group</taxon>
    </lineage>
</organism>
<name>A0ABP4I023_9ACTN</name>
<keyword evidence="2" id="KW-1185">Reference proteome</keyword>
<dbReference type="EMBL" id="BAAAIH010000060">
    <property type="protein sequence ID" value="GAA1295585.1"/>
    <property type="molecule type" value="Genomic_DNA"/>
</dbReference>
<protein>
    <submittedName>
        <fullName evidence="1">Uncharacterized protein</fullName>
    </submittedName>
</protein>
<comment type="caution">
    <text evidence="1">The sequence shown here is derived from an EMBL/GenBank/DDBJ whole genome shotgun (WGS) entry which is preliminary data.</text>
</comment>
<evidence type="ECO:0000313" key="1">
    <source>
        <dbReference type="EMBL" id="GAA1295585.1"/>
    </source>
</evidence>